<dbReference type="InterPro" id="IPR005467">
    <property type="entry name" value="His_kinase_dom"/>
</dbReference>
<dbReference type="AlphaFoldDB" id="A0A345D7Q3"/>
<evidence type="ECO:0000256" key="2">
    <source>
        <dbReference type="ARBA" id="ARBA00012438"/>
    </source>
</evidence>
<protein>
    <recommendedName>
        <fullName evidence="2">histidine kinase</fullName>
        <ecNumber evidence="2">2.7.13.3</ecNumber>
    </recommendedName>
</protein>
<dbReference type="PROSITE" id="PS50110">
    <property type="entry name" value="RESPONSE_REGULATORY"/>
    <property type="match status" value="1"/>
</dbReference>
<dbReference type="SUPFAM" id="SSF52172">
    <property type="entry name" value="CheY-like"/>
    <property type="match status" value="1"/>
</dbReference>
<evidence type="ECO:0000313" key="11">
    <source>
        <dbReference type="Proteomes" id="UP000252182"/>
    </source>
</evidence>
<dbReference type="SMART" id="SM00448">
    <property type="entry name" value="REC"/>
    <property type="match status" value="1"/>
</dbReference>
<dbReference type="Proteomes" id="UP000252182">
    <property type="component" value="Chromosome"/>
</dbReference>
<dbReference type="PROSITE" id="PS50109">
    <property type="entry name" value="HIS_KIN"/>
    <property type="match status" value="1"/>
</dbReference>
<dbReference type="SMART" id="SM00388">
    <property type="entry name" value="HisKA"/>
    <property type="match status" value="1"/>
</dbReference>
<dbReference type="Pfam" id="PF02518">
    <property type="entry name" value="HATPase_c"/>
    <property type="match status" value="1"/>
</dbReference>
<keyword evidence="7" id="KW-0472">Membrane</keyword>
<reference evidence="11" key="1">
    <citation type="submission" date="2018-07" db="EMBL/GenBank/DDBJ databases">
        <authorList>
            <person name="Kim H."/>
        </authorList>
    </citation>
    <scope>NUCLEOTIDE SEQUENCE [LARGE SCALE GENOMIC DNA]</scope>
    <source>
        <strain evidence="11">F02</strain>
    </source>
</reference>
<keyword evidence="4 10" id="KW-0808">Transferase</keyword>
<dbReference type="PRINTS" id="PR00344">
    <property type="entry name" value="BCTRLSENSOR"/>
</dbReference>
<dbReference type="InterPro" id="IPR001789">
    <property type="entry name" value="Sig_transdc_resp-reg_receiver"/>
</dbReference>
<evidence type="ECO:0000256" key="7">
    <source>
        <dbReference type="SAM" id="Phobius"/>
    </source>
</evidence>
<dbReference type="GO" id="GO:0009927">
    <property type="term" value="F:histidine phosphotransfer kinase activity"/>
    <property type="evidence" value="ECO:0007669"/>
    <property type="project" value="TreeGrafter"/>
</dbReference>
<feature type="transmembrane region" description="Helical" evidence="7">
    <location>
        <begin position="31"/>
        <end position="54"/>
    </location>
</feature>
<sequence>MAARFWNVFLSEQDHALYEQNVRLLLRHIPLFALANILGYLICTLIFINVLPLWQHLALGFAWLVGACLIYLMIPKGALLFTKEREVGVRRLVIGYALVIAWWTCYTTAVMRHPNIALMQQYTVLISMVGSIGVILVGRFMRLYIIAFLVGVAHIVFLYLLEPGDEYRFLAVQLLLAALAQVFFLRTLNEQVNIALYVKDENSGLIEALQHKNEALEQANFSQSRYLSAASHDLRQPLHALALLANDAQRKNNEPAVGLTLQKMEQAIDSLSLSFNAMLNLSRLDAGVVKPQFTRFPIQRLFMRLSVEYSDVAQQKNLSFTIHSSNVWVLSDEGMLYSILSNFVSNALRYTDKGGVLVGVRHDSHQAAKVLVYDTGSGVPSEKAKQIFQEYQRLEVAEQRVKGGVGLGLAISERMARLLGAKLLVQSIPDQGSSFGLVVPRVLAQDESIKNAVPLQDVLTGKRVAVVDDDELALESLDELLTSWGMDVSIVLSSDMLAEVIADDGEFDLIISDYHLGIAEETGMDILNAVLKMQKHAPRRLLMTGDTRTELAAEAQTSGVSVWYKPLRPVRFRAYLNTMLSQSGESIDI</sequence>
<evidence type="ECO:0000259" key="8">
    <source>
        <dbReference type="PROSITE" id="PS50109"/>
    </source>
</evidence>
<dbReference type="Gene3D" id="1.10.287.130">
    <property type="match status" value="1"/>
</dbReference>
<dbReference type="Pfam" id="PF00072">
    <property type="entry name" value="Response_reg"/>
    <property type="match status" value="1"/>
</dbReference>
<name>A0A345D7Q3_9BURK</name>
<dbReference type="EMBL" id="CP031124">
    <property type="protein sequence ID" value="AXF84391.1"/>
    <property type="molecule type" value="Genomic_DNA"/>
</dbReference>
<dbReference type="CDD" id="cd00082">
    <property type="entry name" value="HisKA"/>
    <property type="match status" value="1"/>
</dbReference>
<evidence type="ECO:0000259" key="9">
    <source>
        <dbReference type="PROSITE" id="PS50110"/>
    </source>
</evidence>
<dbReference type="InterPro" id="IPR003661">
    <property type="entry name" value="HisK_dim/P_dom"/>
</dbReference>
<dbReference type="SUPFAM" id="SSF47384">
    <property type="entry name" value="Homodimeric domain of signal transducing histidine kinase"/>
    <property type="match status" value="1"/>
</dbReference>
<feature type="domain" description="Response regulatory" evidence="9">
    <location>
        <begin position="463"/>
        <end position="580"/>
    </location>
</feature>
<dbReference type="SMART" id="SM00387">
    <property type="entry name" value="HATPase_c"/>
    <property type="match status" value="1"/>
</dbReference>
<accession>A0A345D7Q3</accession>
<dbReference type="GO" id="GO:0000155">
    <property type="term" value="F:phosphorelay sensor kinase activity"/>
    <property type="evidence" value="ECO:0007669"/>
    <property type="project" value="InterPro"/>
</dbReference>
<keyword evidence="11" id="KW-1185">Reference proteome</keyword>
<gene>
    <name evidence="10" type="primary">rcsC</name>
    <name evidence="10" type="ORF">DTO96_100094</name>
</gene>
<evidence type="ECO:0000256" key="1">
    <source>
        <dbReference type="ARBA" id="ARBA00000085"/>
    </source>
</evidence>
<dbReference type="EC" id="2.7.13.3" evidence="2"/>
<dbReference type="Pfam" id="PF00512">
    <property type="entry name" value="HisKA"/>
    <property type="match status" value="1"/>
</dbReference>
<proteinExistence type="predicted"/>
<keyword evidence="7" id="KW-1133">Transmembrane helix</keyword>
<evidence type="ECO:0000256" key="3">
    <source>
        <dbReference type="ARBA" id="ARBA00022553"/>
    </source>
</evidence>
<dbReference type="Gene3D" id="3.40.50.2300">
    <property type="match status" value="1"/>
</dbReference>
<dbReference type="SUPFAM" id="SSF55874">
    <property type="entry name" value="ATPase domain of HSP90 chaperone/DNA topoisomerase II/histidine kinase"/>
    <property type="match status" value="1"/>
</dbReference>
<dbReference type="PANTHER" id="PTHR43047">
    <property type="entry name" value="TWO-COMPONENT HISTIDINE PROTEIN KINASE"/>
    <property type="match status" value="1"/>
</dbReference>
<dbReference type="InterPro" id="IPR011006">
    <property type="entry name" value="CheY-like_superfamily"/>
</dbReference>
<feature type="transmembrane region" description="Helical" evidence="7">
    <location>
        <begin position="117"/>
        <end position="136"/>
    </location>
</feature>
<dbReference type="InterPro" id="IPR004358">
    <property type="entry name" value="Sig_transdc_His_kin-like_C"/>
</dbReference>
<keyword evidence="5 10" id="KW-0418">Kinase</keyword>
<organism evidence="10 11">
    <name type="scientific">Ephemeroptericola cinctiostellae</name>
    <dbReference type="NCBI Taxonomy" id="2268024"/>
    <lineage>
        <taxon>Bacteria</taxon>
        <taxon>Pseudomonadati</taxon>
        <taxon>Pseudomonadota</taxon>
        <taxon>Betaproteobacteria</taxon>
        <taxon>Burkholderiales</taxon>
        <taxon>Burkholderiaceae</taxon>
        <taxon>Ephemeroptericola</taxon>
    </lineage>
</organism>
<dbReference type="PANTHER" id="PTHR43047:SF9">
    <property type="entry name" value="HISTIDINE KINASE"/>
    <property type="match status" value="1"/>
</dbReference>
<evidence type="ECO:0000256" key="4">
    <source>
        <dbReference type="ARBA" id="ARBA00022679"/>
    </source>
</evidence>
<dbReference type="RefSeq" id="WP_114561699.1">
    <property type="nucleotide sequence ID" value="NZ_CP031124.1"/>
</dbReference>
<dbReference type="InterPro" id="IPR003594">
    <property type="entry name" value="HATPase_dom"/>
</dbReference>
<feature type="domain" description="Histidine kinase" evidence="8">
    <location>
        <begin position="229"/>
        <end position="443"/>
    </location>
</feature>
<dbReference type="InterPro" id="IPR036097">
    <property type="entry name" value="HisK_dim/P_sf"/>
</dbReference>
<evidence type="ECO:0000256" key="6">
    <source>
        <dbReference type="PROSITE-ProRule" id="PRU00169"/>
    </source>
</evidence>
<keyword evidence="3 6" id="KW-0597">Phosphoprotein</keyword>
<dbReference type="OrthoDB" id="6114847at2"/>
<evidence type="ECO:0000256" key="5">
    <source>
        <dbReference type="ARBA" id="ARBA00022777"/>
    </source>
</evidence>
<comment type="catalytic activity">
    <reaction evidence="1">
        <text>ATP + protein L-histidine = ADP + protein N-phospho-L-histidine.</text>
        <dbReference type="EC" id="2.7.13.3"/>
    </reaction>
</comment>
<dbReference type="Gene3D" id="3.30.565.10">
    <property type="entry name" value="Histidine kinase-like ATPase, C-terminal domain"/>
    <property type="match status" value="1"/>
</dbReference>
<keyword evidence="7" id="KW-0812">Transmembrane</keyword>
<dbReference type="CDD" id="cd00156">
    <property type="entry name" value="REC"/>
    <property type="match status" value="1"/>
</dbReference>
<dbReference type="InterPro" id="IPR036890">
    <property type="entry name" value="HATPase_C_sf"/>
</dbReference>
<feature type="transmembrane region" description="Helical" evidence="7">
    <location>
        <begin position="93"/>
        <end position="111"/>
    </location>
</feature>
<dbReference type="GO" id="GO:0005886">
    <property type="term" value="C:plasma membrane"/>
    <property type="evidence" value="ECO:0007669"/>
    <property type="project" value="TreeGrafter"/>
</dbReference>
<evidence type="ECO:0000313" key="10">
    <source>
        <dbReference type="EMBL" id="AXF84391.1"/>
    </source>
</evidence>
<feature type="transmembrane region" description="Helical" evidence="7">
    <location>
        <begin position="143"/>
        <end position="161"/>
    </location>
</feature>
<feature type="modified residue" description="4-aspartylphosphate" evidence="6">
    <location>
        <position position="513"/>
    </location>
</feature>
<dbReference type="KEGG" id="hyf:DTO96_100094"/>
<feature type="transmembrane region" description="Helical" evidence="7">
    <location>
        <begin position="60"/>
        <end position="81"/>
    </location>
</feature>